<gene>
    <name evidence="2" type="ORF">KU39_1614</name>
</gene>
<dbReference type="InterPro" id="IPR001279">
    <property type="entry name" value="Metallo-B-lactamas"/>
</dbReference>
<dbReference type="InterPro" id="IPR036866">
    <property type="entry name" value="RibonucZ/Hydroxyglut_hydro"/>
</dbReference>
<dbReference type="PANTHER" id="PTHR30619:SF1">
    <property type="entry name" value="RECOMBINATION PROTEIN 2"/>
    <property type="match status" value="1"/>
</dbReference>
<evidence type="ECO:0000313" key="2">
    <source>
        <dbReference type="EMBL" id="ALB22796.1"/>
    </source>
</evidence>
<protein>
    <submittedName>
        <fullName evidence="2">Metallo-beta-lactamase superfamily protein</fullName>
    </submittedName>
</protein>
<accession>A0AAC8VI29</accession>
<reference evidence="2 3" key="1">
    <citation type="journal article" date="2014" name="Genome Announc.">
        <title>Comparative Genome Analysis of Two Isolates of the Fish Pathogen Piscirickettsia salmonis from Different Hosts Reveals Major Differences in Virulence-Associated Secretion Systems.</title>
        <authorList>
            <person name="Bohle H."/>
            <person name="Henriquez P."/>
            <person name="Grothusen H."/>
            <person name="Navas E."/>
            <person name="Sandoval A."/>
            <person name="Bustamante F."/>
            <person name="Bustos P."/>
            <person name="Mancilla M."/>
        </authorList>
    </citation>
    <scope>NUCLEOTIDE SEQUENCE [LARGE SCALE GENOMIC DNA]</scope>
    <source>
        <strain evidence="3">B1-32597</strain>
    </source>
</reference>
<proteinExistence type="predicted"/>
<dbReference type="Pfam" id="PF00753">
    <property type="entry name" value="Lactamase_B"/>
    <property type="match status" value="1"/>
</dbReference>
<evidence type="ECO:0000259" key="1">
    <source>
        <dbReference type="SMART" id="SM00849"/>
    </source>
</evidence>
<sequence>MECAASRHVTLCDADSRGFIVVAFCSAILHHWMCKIPTEVATLTYFLCRTHVFLGTLILLMPRGFPGRLFGLVTMLVPWVYALRPVTPDHAFVRVLDVGQGLAVIVKTHHHNLVYDVGNKTKSGFDLGQMVVVPNLYALGIQHIDKLVISHIDSDHSAGLASVLAAYPKTPIVSSSPLLPYTKIQACVAGDRWLWDGVTFEFLSPAYPFPYGRNNQSCVLKVSINEEGSSMLLTGDIEKRQEKKLLLQAPLSLKSDILFAPHHGSNSSSTSPFIKAVSPHTVIISAGRYNAYRLPHVKVLHRYQSQHIAILNTGQVGAIDFQLSGNKEPLFTFAGAGV</sequence>
<dbReference type="GO" id="GO:0016020">
    <property type="term" value="C:membrane"/>
    <property type="evidence" value="ECO:0007669"/>
    <property type="project" value="InterPro"/>
</dbReference>
<dbReference type="GO" id="GO:0030420">
    <property type="term" value="P:establishment of competence for transformation"/>
    <property type="evidence" value="ECO:0007669"/>
    <property type="project" value="InterPro"/>
</dbReference>
<name>A0AAC8VI29_PISSA</name>
<dbReference type="InterPro" id="IPR052159">
    <property type="entry name" value="Competence_DNA_uptake"/>
</dbReference>
<dbReference type="SMART" id="SM00849">
    <property type="entry name" value="Lactamase_B"/>
    <property type="match status" value="1"/>
</dbReference>
<evidence type="ECO:0000313" key="3">
    <source>
        <dbReference type="Proteomes" id="UP000029558"/>
    </source>
</evidence>
<dbReference type="EMBL" id="CP012508">
    <property type="protein sequence ID" value="ALB22796.1"/>
    <property type="molecule type" value="Genomic_DNA"/>
</dbReference>
<dbReference type="SUPFAM" id="SSF56281">
    <property type="entry name" value="Metallo-hydrolase/oxidoreductase"/>
    <property type="match status" value="1"/>
</dbReference>
<dbReference type="NCBIfam" id="TIGR00361">
    <property type="entry name" value="ComEC_Rec2"/>
    <property type="match status" value="1"/>
</dbReference>
<dbReference type="AlphaFoldDB" id="A0AAC8VI29"/>
<dbReference type="PANTHER" id="PTHR30619">
    <property type="entry name" value="DNA INTERNALIZATION/COMPETENCE PROTEIN COMEC/REC2"/>
    <property type="match status" value="1"/>
</dbReference>
<dbReference type="Proteomes" id="UP000029558">
    <property type="component" value="Chromosome"/>
</dbReference>
<organism evidence="2 3">
    <name type="scientific">Piscirickettsia salmonis</name>
    <dbReference type="NCBI Taxonomy" id="1238"/>
    <lineage>
        <taxon>Bacteria</taxon>
        <taxon>Pseudomonadati</taxon>
        <taxon>Pseudomonadota</taxon>
        <taxon>Gammaproteobacteria</taxon>
        <taxon>Thiotrichales</taxon>
        <taxon>Piscirickettsiaceae</taxon>
        <taxon>Piscirickettsia</taxon>
    </lineage>
</organism>
<dbReference type="InterPro" id="IPR035681">
    <property type="entry name" value="ComA-like_MBL"/>
</dbReference>
<dbReference type="CDD" id="cd07731">
    <property type="entry name" value="ComA-like_MBL-fold"/>
    <property type="match status" value="1"/>
</dbReference>
<dbReference type="Gene3D" id="3.60.15.10">
    <property type="entry name" value="Ribonuclease Z/Hydroxyacylglutathione hydrolase-like"/>
    <property type="match status" value="1"/>
</dbReference>
<dbReference type="InterPro" id="IPR004797">
    <property type="entry name" value="Competence_ComEC/Rec2"/>
</dbReference>
<feature type="domain" description="Metallo-beta-lactamase" evidence="1">
    <location>
        <begin position="100"/>
        <end position="288"/>
    </location>
</feature>